<keyword evidence="4" id="KW-1133">Transmembrane helix</keyword>
<keyword evidence="3" id="KW-0804">Transcription</keyword>
<feature type="transmembrane region" description="Helical" evidence="4">
    <location>
        <begin position="93"/>
        <end position="110"/>
    </location>
</feature>
<feature type="transmembrane region" description="Helical" evidence="4">
    <location>
        <begin position="6"/>
        <end position="26"/>
    </location>
</feature>
<dbReference type="EMBL" id="OMKW01000002">
    <property type="protein sequence ID" value="SPF29421.1"/>
    <property type="molecule type" value="Genomic_DNA"/>
</dbReference>
<evidence type="ECO:0000313" key="7">
    <source>
        <dbReference type="Proteomes" id="UP000244932"/>
    </source>
</evidence>
<keyword evidence="4" id="KW-0472">Membrane</keyword>
<feature type="transmembrane region" description="Helical" evidence="4">
    <location>
        <begin position="175"/>
        <end position="195"/>
    </location>
</feature>
<dbReference type="RefSeq" id="WP_108782124.1">
    <property type="nucleotide sequence ID" value="NZ_OMKW01000002.1"/>
</dbReference>
<dbReference type="SMART" id="SM00342">
    <property type="entry name" value="HTH_ARAC"/>
    <property type="match status" value="1"/>
</dbReference>
<evidence type="ECO:0000313" key="6">
    <source>
        <dbReference type="EMBL" id="SPF29421.1"/>
    </source>
</evidence>
<dbReference type="PANTHER" id="PTHR43280">
    <property type="entry name" value="ARAC-FAMILY TRANSCRIPTIONAL REGULATOR"/>
    <property type="match status" value="1"/>
</dbReference>
<dbReference type="InterPro" id="IPR009057">
    <property type="entry name" value="Homeodomain-like_sf"/>
</dbReference>
<gene>
    <name evidence="6" type="ORF">POI8812_01730</name>
</gene>
<evidence type="ECO:0000256" key="3">
    <source>
        <dbReference type="ARBA" id="ARBA00023163"/>
    </source>
</evidence>
<dbReference type="GO" id="GO:0043565">
    <property type="term" value="F:sequence-specific DNA binding"/>
    <property type="evidence" value="ECO:0007669"/>
    <property type="project" value="InterPro"/>
</dbReference>
<feature type="domain" description="HTH araC/xylS-type" evidence="5">
    <location>
        <begin position="226"/>
        <end position="330"/>
    </location>
</feature>
<keyword evidence="1" id="KW-0805">Transcription regulation</keyword>
<name>A0A2R8AB08_9RHOB</name>
<dbReference type="PANTHER" id="PTHR43280:SF29">
    <property type="entry name" value="ARAC-FAMILY TRANSCRIPTIONAL REGULATOR"/>
    <property type="match status" value="1"/>
</dbReference>
<dbReference type="PROSITE" id="PS01124">
    <property type="entry name" value="HTH_ARAC_FAMILY_2"/>
    <property type="match status" value="1"/>
</dbReference>
<dbReference type="OrthoDB" id="9816011at2"/>
<feature type="transmembrane region" description="Helical" evidence="4">
    <location>
        <begin position="116"/>
        <end position="134"/>
    </location>
</feature>
<dbReference type="GO" id="GO:0003700">
    <property type="term" value="F:DNA-binding transcription factor activity"/>
    <property type="evidence" value="ECO:0007669"/>
    <property type="project" value="InterPro"/>
</dbReference>
<dbReference type="SUPFAM" id="SSF46689">
    <property type="entry name" value="Homeodomain-like"/>
    <property type="match status" value="1"/>
</dbReference>
<accession>A0A2R8AB08</accession>
<keyword evidence="7" id="KW-1185">Reference proteome</keyword>
<dbReference type="InterPro" id="IPR018060">
    <property type="entry name" value="HTH_AraC"/>
</dbReference>
<dbReference type="Pfam" id="PF12833">
    <property type="entry name" value="HTH_18"/>
    <property type="match status" value="1"/>
</dbReference>
<dbReference type="Proteomes" id="UP000244932">
    <property type="component" value="Unassembled WGS sequence"/>
</dbReference>
<evidence type="ECO:0000256" key="4">
    <source>
        <dbReference type="SAM" id="Phobius"/>
    </source>
</evidence>
<proteinExistence type="predicted"/>
<feature type="transmembrane region" description="Helical" evidence="4">
    <location>
        <begin position="146"/>
        <end position="169"/>
    </location>
</feature>
<evidence type="ECO:0000256" key="1">
    <source>
        <dbReference type="ARBA" id="ARBA00023015"/>
    </source>
</evidence>
<keyword evidence="2" id="KW-0238">DNA-binding</keyword>
<protein>
    <recommendedName>
        <fullName evidence="5">HTH araC/xylS-type domain-containing protein</fullName>
    </recommendedName>
</protein>
<evidence type="ECO:0000256" key="2">
    <source>
        <dbReference type="ARBA" id="ARBA00023125"/>
    </source>
</evidence>
<organism evidence="6 7">
    <name type="scientific">Pontivivens insulae</name>
    <dbReference type="NCBI Taxonomy" id="1639689"/>
    <lineage>
        <taxon>Bacteria</taxon>
        <taxon>Pseudomonadati</taxon>
        <taxon>Pseudomonadota</taxon>
        <taxon>Alphaproteobacteria</taxon>
        <taxon>Rhodobacterales</taxon>
        <taxon>Paracoccaceae</taxon>
        <taxon>Pontivivens</taxon>
    </lineage>
</organism>
<evidence type="ECO:0000259" key="5">
    <source>
        <dbReference type="PROSITE" id="PS01124"/>
    </source>
</evidence>
<keyword evidence="4" id="KW-0812">Transmembrane</keyword>
<dbReference type="Gene3D" id="1.10.10.60">
    <property type="entry name" value="Homeodomain-like"/>
    <property type="match status" value="1"/>
</dbReference>
<feature type="transmembrane region" description="Helical" evidence="4">
    <location>
        <begin position="68"/>
        <end position="86"/>
    </location>
</feature>
<sequence length="340" mass="37857">MTHMESYELLFRGASVGLLLFLAIRFAMMGLRGAVDRAGFLCCVVAAFHALGAHEAPSLGPQWLDATFYYLGNFFGFAFWLLALALFSDRARLCVLTVIPFAVIAVTGFFPELYFICQIVTVGLMLHIMVLALQDFDGDLVQFRRSFRVVLATLVPIFVITSIAGEVLVDGYAPAFQIIEWVKYFGSSLLFSLWLTRMERGLLSTPDAETAPRPRDVPVADRLDLDKLNDAVASGACFEPGLTIGALAHQLDMPEHRLRRLINRGLGYRNFAAFVNDHRIEEAKRRLADPGQAREQIIAHAFALGYNSLAPFNRAFRERTGQSPTAWRTAQLDQGHVPAE</sequence>
<dbReference type="AlphaFoldDB" id="A0A2R8AB08"/>
<reference evidence="6 7" key="1">
    <citation type="submission" date="2018-03" db="EMBL/GenBank/DDBJ databases">
        <authorList>
            <person name="Keele B.F."/>
        </authorList>
    </citation>
    <scope>NUCLEOTIDE SEQUENCE [LARGE SCALE GENOMIC DNA]</scope>
    <source>
        <strain evidence="6 7">CeCT 8812</strain>
    </source>
</reference>